<dbReference type="FunFam" id="2.60.40.10:FF:000495">
    <property type="entry name" value="Periplasmic beta-glucosidase"/>
    <property type="match status" value="1"/>
</dbReference>
<keyword evidence="3" id="KW-0119">Carbohydrate metabolism</keyword>
<feature type="domain" description="Fibronectin type III-like" evidence="5">
    <location>
        <begin position="575"/>
        <end position="645"/>
    </location>
</feature>
<comment type="caution">
    <text evidence="6">The sequence shown here is derived from an EMBL/GenBank/DDBJ whole genome shotgun (WGS) entry which is preliminary data.</text>
</comment>
<evidence type="ECO:0000256" key="3">
    <source>
        <dbReference type="ARBA" id="ARBA00023277"/>
    </source>
</evidence>
<evidence type="ECO:0000259" key="5">
    <source>
        <dbReference type="SMART" id="SM01217"/>
    </source>
</evidence>
<reference evidence="6 7" key="1">
    <citation type="journal article" date="2015" name="Genome Announc.">
        <title>Expanding the biotechnology potential of lactobacilli through comparative genomics of 213 strains and associated genera.</title>
        <authorList>
            <person name="Sun Z."/>
            <person name="Harris H.M."/>
            <person name="McCann A."/>
            <person name="Guo C."/>
            <person name="Argimon S."/>
            <person name="Zhang W."/>
            <person name="Yang X."/>
            <person name="Jeffery I.B."/>
            <person name="Cooney J.C."/>
            <person name="Kagawa T.F."/>
            <person name="Liu W."/>
            <person name="Song Y."/>
            <person name="Salvetti E."/>
            <person name="Wrobel A."/>
            <person name="Rasinkangas P."/>
            <person name="Parkhill J."/>
            <person name="Rea M.C."/>
            <person name="O'Sullivan O."/>
            <person name="Ritari J."/>
            <person name="Douillard F.P."/>
            <person name="Paul Ross R."/>
            <person name="Yang R."/>
            <person name="Briner A.E."/>
            <person name="Felis G.E."/>
            <person name="de Vos W.M."/>
            <person name="Barrangou R."/>
            <person name="Klaenhammer T.R."/>
            <person name="Caufield P.W."/>
            <person name="Cui Y."/>
            <person name="Zhang H."/>
            <person name="O'Toole P.W."/>
        </authorList>
    </citation>
    <scope>NUCLEOTIDE SEQUENCE [LARGE SCALE GENOMIC DNA]</scope>
    <source>
        <strain evidence="6 7">DSM 15946</strain>
    </source>
</reference>
<dbReference type="Pfam" id="PF00933">
    <property type="entry name" value="Glyco_hydro_3"/>
    <property type="match status" value="1"/>
</dbReference>
<dbReference type="PANTHER" id="PTHR42715:SF10">
    <property type="entry name" value="BETA-GLUCOSIDASE"/>
    <property type="match status" value="1"/>
</dbReference>
<dbReference type="PRINTS" id="PR00133">
    <property type="entry name" value="GLHYDRLASE3"/>
</dbReference>
<dbReference type="InterPro" id="IPR036881">
    <property type="entry name" value="Glyco_hydro_3_C_sf"/>
</dbReference>
<dbReference type="InterPro" id="IPR019800">
    <property type="entry name" value="Glyco_hydro_3_AS"/>
</dbReference>
<dbReference type="Pfam" id="PF01915">
    <property type="entry name" value="Glyco_hydro_3_C"/>
    <property type="match status" value="1"/>
</dbReference>
<dbReference type="PATRIC" id="fig|1423760.3.peg.1363"/>
<accession>A0A0R1UBG0</accession>
<dbReference type="PANTHER" id="PTHR42715">
    <property type="entry name" value="BETA-GLUCOSIDASE"/>
    <property type="match status" value="1"/>
</dbReference>
<comment type="similarity">
    <text evidence="1 4">Belongs to the glycosyl hydrolase 3 family.</text>
</comment>
<dbReference type="InterPro" id="IPR036962">
    <property type="entry name" value="Glyco_hydro_3_N_sf"/>
</dbReference>
<keyword evidence="2 4" id="KW-0378">Hydrolase</keyword>
<dbReference type="Pfam" id="PF14310">
    <property type="entry name" value="Fn3-like"/>
    <property type="match status" value="1"/>
</dbReference>
<dbReference type="Proteomes" id="UP000050816">
    <property type="component" value="Unassembled WGS sequence"/>
</dbReference>
<dbReference type="PROSITE" id="PS00775">
    <property type="entry name" value="GLYCOSYL_HYDROL_F3"/>
    <property type="match status" value="1"/>
</dbReference>
<dbReference type="RefSeq" id="WP_056954363.1">
    <property type="nucleotide sequence ID" value="NZ_AZFK01000028.1"/>
</dbReference>
<evidence type="ECO:0000313" key="6">
    <source>
        <dbReference type="EMBL" id="KRL90689.1"/>
    </source>
</evidence>
<evidence type="ECO:0000256" key="4">
    <source>
        <dbReference type="RuleBase" id="RU361161"/>
    </source>
</evidence>
<dbReference type="InterPro" id="IPR017853">
    <property type="entry name" value="GH"/>
</dbReference>
<proteinExistence type="inferred from homology"/>
<dbReference type="Gene3D" id="3.40.50.1700">
    <property type="entry name" value="Glycoside hydrolase family 3 C-terminal domain"/>
    <property type="match status" value="1"/>
</dbReference>
<evidence type="ECO:0000256" key="2">
    <source>
        <dbReference type="ARBA" id="ARBA00022801"/>
    </source>
</evidence>
<gene>
    <name evidence="6" type="ORF">FC43_GL001293</name>
</gene>
<dbReference type="Gene3D" id="2.60.40.10">
    <property type="entry name" value="Immunoglobulins"/>
    <property type="match status" value="1"/>
</dbReference>
<dbReference type="InterPro" id="IPR013783">
    <property type="entry name" value="Ig-like_fold"/>
</dbReference>
<sequence>MTTIDIHFVQGLTLAERAALVTGADFWYTAQVPGVERVMFADGPAGIRKPNNAQDTMGLTESEPAVAFPSAALLASSFDEDLLHRYGQQLGAAAAAKQVSVLLGPEVNLKRNPLAGRNFEYLSEDPLVTGRLGTAFVKGVQSAGVGIALKHFAVTNRESHRYTVSSNVDERALRELYLAQFEKIVKTARPAAIMCAYNRLNGVPMSENQRLLTGILRDEWGFTGMVMSDWGAVVDHVTALKAGLDLEMPGKGAQSVAEIVQAVKAGRLDEMALNRAALRVLQVMHDWARPAQTPTVDFAAKHQFARELAAQSMVLLQNWDEELPLDQPAESIAVIGELAAHPHFMGRGSSQVNPTHVVTPLAAMPKQATYAQGYRLDQTTADPTLVDEAVALAKRSDHVVIFAGYPDGYESEGLDHDDINLPDNQNELIAQLAAIHNHVTVVLQNGAAITMPWAGDVTAILESYLAGEAVGEATWDVLTGAVNPSGKLAESFPVYLGDNPATLFFNADAEKEDYREGIFVGYRYYDTKELEVRFPFGHGMSYTDFAYDDLQVEELADTVKVTATVRNIGDRAGKEVVQLYVVNEASRVAMPAHELRGFEKVSLAPGEATTVTFELDRRAFSWYNAANKQWQADNGHYEIQVGSSSRDIRLQAPLELTLGQTRQPVITADSYLDDIEASADPVVQIAFEQSGLKAAVQPLLDNPATVKIMENLPLRVLVTAGVDDAIVQKFLNLVLCG</sequence>
<dbReference type="GO" id="GO:0005975">
    <property type="term" value="P:carbohydrate metabolic process"/>
    <property type="evidence" value="ECO:0007669"/>
    <property type="project" value="InterPro"/>
</dbReference>
<protein>
    <submittedName>
        <fullName evidence="6">Thermostable beta-glucosidase B</fullName>
    </submittedName>
</protein>
<evidence type="ECO:0000313" key="7">
    <source>
        <dbReference type="Proteomes" id="UP000050816"/>
    </source>
</evidence>
<keyword evidence="4" id="KW-0326">Glycosidase</keyword>
<dbReference type="GO" id="GO:0008422">
    <property type="term" value="F:beta-glucosidase activity"/>
    <property type="evidence" value="ECO:0007669"/>
    <property type="project" value="UniProtKB-ARBA"/>
</dbReference>
<dbReference type="Gene3D" id="3.20.20.300">
    <property type="entry name" value="Glycoside hydrolase, family 3, N-terminal domain"/>
    <property type="match status" value="1"/>
</dbReference>
<dbReference type="InterPro" id="IPR001764">
    <property type="entry name" value="Glyco_hydro_3_N"/>
</dbReference>
<dbReference type="InterPro" id="IPR050288">
    <property type="entry name" value="Cellulose_deg_GH3"/>
</dbReference>
<dbReference type="EMBL" id="AZFK01000028">
    <property type="protein sequence ID" value="KRL90689.1"/>
    <property type="molecule type" value="Genomic_DNA"/>
</dbReference>
<dbReference type="AlphaFoldDB" id="A0A0R1UBG0"/>
<evidence type="ECO:0000256" key="1">
    <source>
        <dbReference type="ARBA" id="ARBA00005336"/>
    </source>
</evidence>
<dbReference type="InterPro" id="IPR026891">
    <property type="entry name" value="Fn3-like"/>
</dbReference>
<dbReference type="InterPro" id="IPR002772">
    <property type="entry name" value="Glyco_hydro_3_C"/>
</dbReference>
<dbReference type="SUPFAM" id="SSF51445">
    <property type="entry name" value="(Trans)glycosidases"/>
    <property type="match status" value="1"/>
</dbReference>
<organism evidence="6 7">
    <name type="scientific">Limosilactobacillus ingluviei DSM 15946</name>
    <dbReference type="NCBI Taxonomy" id="1423760"/>
    <lineage>
        <taxon>Bacteria</taxon>
        <taxon>Bacillati</taxon>
        <taxon>Bacillota</taxon>
        <taxon>Bacilli</taxon>
        <taxon>Lactobacillales</taxon>
        <taxon>Lactobacillaceae</taxon>
        <taxon>Limosilactobacillus</taxon>
    </lineage>
</organism>
<name>A0A0R1UBG0_9LACO</name>
<dbReference type="SUPFAM" id="SSF52279">
    <property type="entry name" value="Beta-D-glucan exohydrolase, C-terminal domain"/>
    <property type="match status" value="1"/>
</dbReference>
<dbReference type="SMART" id="SM01217">
    <property type="entry name" value="Fn3_like"/>
    <property type="match status" value="1"/>
</dbReference>